<organism evidence="2 3">
    <name type="scientific">Sphaerosporella brunnea</name>
    <dbReference type="NCBI Taxonomy" id="1250544"/>
    <lineage>
        <taxon>Eukaryota</taxon>
        <taxon>Fungi</taxon>
        <taxon>Dikarya</taxon>
        <taxon>Ascomycota</taxon>
        <taxon>Pezizomycotina</taxon>
        <taxon>Pezizomycetes</taxon>
        <taxon>Pezizales</taxon>
        <taxon>Pyronemataceae</taxon>
        <taxon>Sphaerosporella</taxon>
    </lineage>
</organism>
<proteinExistence type="predicted"/>
<reference evidence="2 3" key="1">
    <citation type="submission" date="2019-09" db="EMBL/GenBank/DDBJ databases">
        <title>Draft genome of the ectomycorrhizal ascomycete Sphaerosporella brunnea.</title>
        <authorList>
            <consortium name="DOE Joint Genome Institute"/>
            <person name="Benucci G.M."/>
            <person name="Marozzi G."/>
            <person name="Antonielli L."/>
            <person name="Sanchez S."/>
            <person name="Marco P."/>
            <person name="Wang X."/>
            <person name="Falini L.B."/>
            <person name="Barry K."/>
            <person name="Haridas S."/>
            <person name="Lipzen A."/>
            <person name="Labutti K."/>
            <person name="Grigoriev I.V."/>
            <person name="Murat C."/>
            <person name="Martin F."/>
            <person name="Albertini E."/>
            <person name="Donnini D."/>
            <person name="Bonito G."/>
        </authorList>
    </citation>
    <scope>NUCLEOTIDE SEQUENCE [LARGE SCALE GENOMIC DNA]</scope>
    <source>
        <strain evidence="2 3">Sb_GMNB300</strain>
    </source>
</reference>
<name>A0A5J5EVM6_9PEZI</name>
<evidence type="ECO:0000313" key="3">
    <source>
        <dbReference type="Proteomes" id="UP000326924"/>
    </source>
</evidence>
<feature type="region of interest" description="Disordered" evidence="1">
    <location>
        <begin position="210"/>
        <end position="247"/>
    </location>
</feature>
<sequence length="489" mass="52836">RPIQVRTITFITIMSIPSNQLPRSHDGTVQVELDSAEFAQFQQFRAAMHYEQQPMPVTGTVQPTVPPSPPAPLKLPQLLSQQNQTPQAISPSQSEANIFLSLVQDTTNPDCKPEDASWHWTNTRALNASMGVHPEDRSAVQLCRQEVRDYLGRFGKQLNVAWTKWDPEEWVAMECTASKEFAARRGWTKKTTTGIMKSLCEVNRRNEEQARRKAAGIAPTPRVSRSEGVKQRRSTVKRRPPLRRPNRTTLVSIGGLATPTKPQESIDSTLPVSAQAVSAPSQADIHSPVPASALAVSSQPQVDILSPLPASMQATLLLPQEDIHLPLSASALAVPSLPQVDIPSPLLASVLATPLPLQAGMNSPLPHPASPPAAPIVCDAGAVISQPKKRGRPRKDAAAATITASVTGGLVDATQIADIATTNTARKDADTSQDGLRRSGRKKGFAAKTSDNIYQQAEKTLINSLAAANKDCRTAREAFHNAMGRENDE</sequence>
<dbReference type="AlphaFoldDB" id="A0A5J5EVM6"/>
<dbReference type="InParanoid" id="A0A5J5EVM6"/>
<keyword evidence="3" id="KW-1185">Reference proteome</keyword>
<gene>
    <name evidence="2" type="ORF">FN846DRAFT_984178</name>
</gene>
<protein>
    <submittedName>
        <fullName evidence="2">Uncharacterized protein</fullName>
    </submittedName>
</protein>
<dbReference type="EMBL" id="VXIS01000105">
    <property type="protein sequence ID" value="KAA8904637.1"/>
    <property type="molecule type" value="Genomic_DNA"/>
</dbReference>
<evidence type="ECO:0000256" key="1">
    <source>
        <dbReference type="SAM" id="MobiDB-lite"/>
    </source>
</evidence>
<comment type="caution">
    <text evidence="2">The sequence shown here is derived from an EMBL/GenBank/DDBJ whole genome shotgun (WGS) entry which is preliminary data.</text>
</comment>
<accession>A0A5J5EVM6</accession>
<feature type="non-terminal residue" evidence="2">
    <location>
        <position position="1"/>
    </location>
</feature>
<feature type="region of interest" description="Disordered" evidence="1">
    <location>
        <begin position="427"/>
        <end position="450"/>
    </location>
</feature>
<dbReference type="Proteomes" id="UP000326924">
    <property type="component" value="Unassembled WGS sequence"/>
</dbReference>
<feature type="compositionally biased region" description="Basic residues" evidence="1">
    <location>
        <begin position="231"/>
        <end position="246"/>
    </location>
</feature>
<evidence type="ECO:0000313" key="2">
    <source>
        <dbReference type="EMBL" id="KAA8904637.1"/>
    </source>
</evidence>